<keyword evidence="3" id="KW-0342">GTP-binding</keyword>
<sequence length="173" mass="19006">MDGALLLIAANEPCPQPQTAEHLASVDMMHFEHIIILQNKIDLINEKAAIEQHSAIQKFITNTNAEDAPIVPVSAQLKYNIDVVCEYIVNKIPIPVRDFVSPPKMIVIRSFDVNKPGSEGNAMKGEVAGGSILRGVLRVNQLIEVRPGIVGKDELGNPKYTPIYSRIINLTLC</sequence>
<evidence type="ECO:0000313" key="6">
    <source>
        <dbReference type="Proteomes" id="UP001558713"/>
    </source>
</evidence>
<keyword evidence="6" id="KW-1185">Reference proteome</keyword>
<dbReference type="AlphaFoldDB" id="A0ABD1BAP6"/>
<name>A0ABD1BAP6_CARAN</name>
<evidence type="ECO:0000256" key="2">
    <source>
        <dbReference type="ARBA" id="ARBA00022917"/>
    </source>
</evidence>
<dbReference type="Gene3D" id="3.40.50.300">
    <property type="entry name" value="P-loop containing nucleotide triphosphate hydrolases"/>
    <property type="match status" value="1"/>
</dbReference>
<keyword evidence="2" id="KW-0648">Protein biosynthesis</keyword>
<dbReference type="Pfam" id="PF00009">
    <property type="entry name" value="GTP_EFTU"/>
    <property type="match status" value="1"/>
</dbReference>
<dbReference type="InterPro" id="IPR027417">
    <property type="entry name" value="P-loop_NTPase"/>
</dbReference>
<keyword evidence="1" id="KW-0547">Nucleotide-binding</keyword>
<dbReference type="SUPFAM" id="SSF52540">
    <property type="entry name" value="P-loop containing nucleoside triphosphate hydrolases"/>
    <property type="match status" value="1"/>
</dbReference>
<evidence type="ECO:0000313" key="5">
    <source>
        <dbReference type="EMBL" id="KAL1208141.1"/>
    </source>
</evidence>
<dbReference type="PANTHER" id="PTHR42854">
    <property type="entry name" value="EUKARYOTIC TRANSLATION INITIATION FACTOR 2 SUBUNIT 3 FAMILY MEMBER"/>
    <property type="match status" value="1"/>
</dbReference>
<keyword evidence="5" id="KW-0251">Elongation factor</keyword>
<accession>A0ABD1BAP6</accession>
<reference evidence="5 6" key="1">
    <citation type="submission" date="2024-04" db="EMBL/GenBank/DDBJ databases">
        <title>Genome assembly C_amara_ONT_v2.</title>
        <authorList>
            <person name="Yant L."/>
            <person name="Moore C."/>
            <person name="Slenker M."/>
        </authorList>
    </citation>
    <scope>NUCLEOTIDE SEQUENCE [LARGE SCALE GENOMIC DNA]</scope>
    <source>
        <tissue evidence="5">Leaf</tissue>
    </source>
</reference>
<dbReference type="EMBL" id="JBANAX010000456">
    <property type="protein sequence ID" value="KAL1208141.1"/>
    <property type="molecule type" value="Genomic_DNA"/>
</dbReference>
<dbReference type="SUPFAM" id="SSF50447">
    <property type="entry name" value="Translation proteins"/>
    <property type="match status" value="1"/>
</dbReference>
<gene>
    <name evidence="5" type="ORF">V5N11_034863</name>
</gene>
<dbReference type="PANTHER" id="PTHR42854:SF3">
    <property type="entry name" value="EUKARYOTIC TRANSLATION INITIATION FACTOR 2 SUBUNIT 3-RELATED"/>
    <property type="match status" value="1"/>
</dbReference>
<dbReference type="InterPro" id="IPR050543">
    <property type="entry name" value="eIF2G"/>
</dbReference>
<dbReference type="Gene3D" id="2.40.30.10">
    <property type="entry name" value="Translation factors"/>
    <property type="match status" value="1"/>
</dbReference>
<feature type="domain" description="Tr-type G" evidence="4">
    <location>
        <begin position="1"/>
        <end position="93"/>
    </location>
</feature>
<dbReference type="InterPro" id="IPR009000">
    <property type="entry name" value="Transl_B-barrel_sf"/>
</dbReference>
<dbReference type="InterPro" id="IPR000795">
    <property type="entry name" value="T_Tr_GTP-bd_dom"/>
</dbReference>
<dbReference type="GO" id="GO:0005525">
    <property type="term" value="F:GTP binding"/>
    <property type="evidence" value="ECO:0007669"/>
    <property type="project" value="UniProtKB-KW"/>
</dbReference>
<dbReference type="GO" id="GO:0003746">
    <property type="term" value="F:translation elongation factor activity"/>
    <property type="evidence" value="ECO:0007669"/>
    <property type="project" value="UniProtKB-KW"/>
</dbReference>
<dbReference type="Proteomes" id="UP001558713">
    <property type="component" value="Unassembled WGS sequence"/>
</dbReference>
<organism evidence="5 6">
    <name type="scientific">Cardamine amara subsp. amara</name>
    <dbReference type="NCBI Taxonomy" id="228776"/>
    <lineage>
        <taxon>Eukaryota</taxon>
        <taxon>Viridiplantae</taxon>
        <taxon>Streptophyta</taxon>
        <taxon>Embryophyta</taxon>
        <taxon>Tracheophyta</taxon>
        <taxon>Spermatophyta</taxon>
        <taxon>Magnoliopsida</taxon>
        <taxon>eudicotyledons</taxon>
        <taxon>Gunneridae</taxon>
        <taxon>Pentapetalae</taxon>
        <taxon>rosids</taxon>
        <taxon>malvids</taxon>
        <taxon>Brassicales</taxon>
        <taxon>Brassicaceae</taxon>
        <taxon>Cardamineae</taxon>
        <taxon>Cardamine</taxon>
    </lineage>
</organism>
<protein>
    <submittedName>
        <fullName evidence="5">Elongation factor Tu, chloroplastic</fullName>
    </submittedName>
</protein>
<comment type="caution">
    <text evidence="5">The sequence shown here is derived from an EMBL/GenBank/DDBJ whole genome shotgun (WGS) entry which is preliminary data.</text>
</comment>
<proteinExistence type="predicted"/>
<evidence type="ECO:0000256" key="3">
    <source>
        <dbReference type="ARBA" id="ARBA00023134"/>
    </source>
</evidence>
<evidence type="ECO:0000256" key="1">
    <source>
        <dbReference type="ARBA" id="ARBA00022741"/>
    </source>
</evidence>
<evidence type="ECO:0000259" key="4">
    <source>
        <dbReference type="Pfam" id="PF00009"/>
    </source>
</evidence>